<dbReference type="SMART" id="SM00052">
    <property type="entry name" value="EAL"/>
    <property type="match status" value="1"/>
</dbReference>
<feature type="domain" description="GGDEF" evidence="3">
    <location>
        <begin position="278"/>
        <end position="411"/>
    </location>
</feature>
<keyword evidence="1" id="KW-0472">Membrane</keyword>
<protein>
    <submittedName>
        <fullName evidence="5">Diguanylate cyclase/phosphodiesterase</fullName>
    </submittedName>
</protein>
<dbReference type="GO" id="GO:0016020">
    <property type="term" value="C:membrane"/>
    <property type="evidence" value="ECO:0007669"/>
    <property type="project" value="UniProtKB-UniRule"/>
</dbReference>
<keyword evidence="6" id="KW-1185">Reference proteome</keyword>
<dbReference type="PANTHER" id="PTHR44757:SF2">
    <property type="entry name" value="BIOFILM ARCHITECTURE MAINTENANCE PROTEIN MBAA"/>
    <property type="match status" value="1"/>
</dbReference>
<dbReference type="CDD" id="cd01948">
    <property type="entry name" value="EAL"/>
    <property type="match status" value="1"/>
</dbReference>
<evidence type="ECO:0000259" key="2">
    <source>
        <dbReference type="PROSITE" id="PS50883"/>
    </source>
</evidence>
<dbReference type="Pfam" id="PF00990">
    <property type="entry name" value="GGDEF"/>
    <property type="match status" value="1"/>
</dbReference>
<dbReference type="InterPro" id="IPR000160">
    <property type="entry name" value="GGDEF_dom"/>
</dbReference>
<dbReference type="PROSITE" id="PS50887">
    <property type="entry name" value="GGDEF"/>
    <property type="match status" value="1"/>
</dbReference>
<gene>
    <name evidence="5" type="ORF">SAMN06265368_0625</name>
</gene>
<dbReference type="SUPFAM" id="SSF141868">
    <property type="entry name" value="EAL domain-like"/>
    <property type="match status" value="1"/>
</dbReference>
<reference evidence="5 6" key="1">
    <citation type="submission" date="2017-09" db="EMBL/GenBank/DDBJ databases">
        <authorList>
            <person name="Ehlers B."/>
            <person name="Leendertz F.H."/>
        </authorList>
    </citation>
    <scope>NUCLEOTIDE SEQUENCE [LARGE SCALE GENOMIC DNA]</scope>
    <source>
        <strain evidence="5 6">DSM 18289</strain>
    </source>
</reference>
<evidence type="ECO:0000259" key="4">
    <source>
        <dbReference type="PROSITE" id="PS50924"/>
    </source>
</evidence>
<dbReference type="AlphaFoldDB" id="A0A285NC49"/>
<dbReference type="CDD" id="cd01949">
    <property type="entry name" value="GGDEF"/>
    <property type="match status" value="1"/>
</dbReference>
<organism evidence="5 6">
    <name type="scientific">Cohaesibacter gelatinilyticus</name>
    <dbReference type="NCBI Taxonomy" id="372072"/>
    <lineage>
        <taxon>Bacteria</taxon>
        <taxon>Pseudomonadati</taxon>
        <taxon>Pseudomonadota</taxon>
        <taxon>Alphaproteobacteria</taxon>
        <taxon>Hyphomicrobiales</taxon>
        <taxon>Cohaesibacteraceae</taxon>
    </lineage>
</organism>
<dbReference type="PROSITE" id="PS50924">
    <property type="entry name" value="MHYT"/>
    <property type="match status" value="1"/>
</dbReference>
<dbReference type="Proteomes" id="UP000219439">
    <property type="component" value="Unassembled WGS sequence"/>
</dbReference>
<evidence type="ECO:0000259" key="3">
    <source>
        <dbReference type="PROSITE" id="PS50887"/>
    </source>
</evidence>
<feature type="transmembrane region" description="Helical" evidence="1">
    <location>
        <begin position="145"/>
        <end position="165"/>
    </location>
</feature>
<dbReference type="PROSITE" id="PS50883">
    <property type="entry name" value="EAL"/>
    <property type="match status" value="1"/>
</dbReference>
<feature type="domain" description="MHYT" evidence="4">
    <location>
        <begin position="11"/>
        <end position="198"/>
    </location>
</feature>
<dbReference type="InterPro" id="IPR043128">
    <property type="entry name" value="Rev_trsase/Diguanyl_cyclase"/>
</dbReference>
<sequence length="677" mass="74767">MKVIGCIFYSHNIWMVIIAALFCFAGSTITIKSMNKAKKAQSYGRHGWFFLTAVSGGSSIWATHFIAMLGYEVDAPYYFDLVLTVLSVLIAIVGIYLSTWITIGMKHPFAPIAGGFAIGLTISAMHYTGMMAYHVDGLVSWDRTYVLISVLLAIVLAALSMQIAARPTNRSILTKSILALVLSIVSLHFTGMTAFQVTPMPGIDPSLNDSSLIVVGGLVSVLCLLVMGVGIASYSIDNDRISDSNKKIAEVSNTDRLTGLPNRSAFDLELSKYIKTGKPFYILGISLKKFREINDYRGHFFGDNVLIFLANHLRELAGKRAHITRVGGDEFCLLVPSPDHEHTFALVDEIKASLDTKLKIGETNLTINCALGVASYPQNGRDYRSLVRNTHLAIEAAKMNAITNIVHYNDKLGEKIRRQRKLVRDLEVALKVKSLNLFYQPQIDLKSGQIIGYEALARWNHPTLGSIRPDEFIMLAEQSGLIHELGKWAIFQACSDVTHLPDGSCIAVNISAIQLLDKSLPHIIREALVQNKLAAERLELEITETALIQENNTAMELMHKIKSLGVKIALDDFGTGYASFEVLKTFPFDKIKLDRSFVDDMTSSYESRAIVDASIQLAKNLNISILVEGVEDQAQLNELRKMGSDEAQGYYIGRPVSLADLSSDHLTTQEKLEKTAS</sequence>
<dbReference type="InterPro" id="IPR052155">
    <property type="entry name" value="Biofilm_reg_signaling"/>
</dbReference>
<keyword evidence="1" id="KW-1133">Transmembrane helix</keyword>
<feature type="domain" description="EAL" evidence="2">
    <location>
        <begin position="419"/>
        <end position="669"/>
    </location>
</feature>
<dbReference type="Pfam" id="PF00563">
    <property type="entry name" value="EAL"/>
    <property type="match status" value="1"/>
</dbReference>
<evidence type="ECO:0000256" key="1">
    <source>
        <dbReference type="PROSITE-ProRule" id="PRU00244"/>
    </source>
</evidence>
<feature type="transmembrane region" description="Helical" evidence="1">
    <location>
        <begin position="47"/>
        <end position="71"/>
    </location>
</feature>
<feature type="transmembrane region" description="Helical" evidence="1">
    <location>
        <begin position="177"/>
        <end position="198"/>
    </location>
</feature>
<dbReference type="PANTHER" id="PTHR44757">
    <property type="entry name" value="DIGUANYLATE CYCLASE DGCP"/>
    <property type="match status" value="1"/>
</dbReference>
<dbReference type="InterPro" id="IPR029787">
    <property type="entry name" value="Nucleotide_cyclase"/>
</dbReference>
<dbReference type="SMART" id="SM00267">
    <property type="entry name" value="GGDEF"/>
    <property type="match status" value="1"/>
</dbReference>
<keyword evidence="1" id="KW-0812">Transmembrane</keyword>
<feature type="transmembrane region" description="Helical" evidence="1">
    <location>
        <begin position="77"/>
        <end position="97"/>
    </location>
</feature>
<dbReference type="InterPro" id="IPR001633">
    <property type="entry name" value="EAL_dom"/>
</dbReference>
<dbReference type="SUPFAM" id="SSF55073">
    <property type="entry name" value="Nucleotide cyclase"/>
    <property type="match status" value="1"/>
</dbReference>
<proteinExistence type="predicted"/>
<dbReference type="NCBIfam" id="TIGR00254">
    <property type="entry name" value="GGDEF"/>
    <property type="match status" value="1"/>
</dbReference>
<dbReference type="Gene3D" id="3.30.70.270">
    <property type="match status" value="1"/>
</dbReference>
<feature type="transmembrane region" description="Helical" evidence="1">
    <location>
        <begin position="210"/>
        <end position="236"/>
    </location>
</feature>
<dbReference type="EMBL" id="OBEL01000001">
    <property type="protein sequence ID" value="SNZ07035.1"/>
    <property type="molecule type" value="Genomic_DNA"/>
</dbReference>
<feature type="transmembrane region" description="Helical" evidence="1">
    <location>
        <begin position="12"/>
        <end position="35"/>
    </location>
</feature>
<dbReference type="Pfam" id="PF03707">
    <property type="entry name" value="MHYT"/>
    <property type="match status" value="2"/>
</dbReference>
<evidence type="ECO:0000313" key="5">
    <source>
        <dbReference type="EMBL" id="SNZ07035.1"/>
    </source>
</evidence>
<feature type="transmembrane region" description="Helical" evidence="1">
    <location>
        <begin position="109"/>
        <end position="133"/>
    </location>
</feature>
<accession>A0A285NC49</accession>
<name>A0A285NC49_9HYPH</name>
<evidence type="ECO:0000313" key="6">
    <source>
        <dbReference type="Proteomes" id="UP000219439"/>
    </source>
</evidence>
<dbReference type="Gene3D" id="3.20.20.450">
    <property type="entry name" value="EAL domain"/>
    <property type="match status" value="1"/>
</dbReference>
<dbReference type="InterPro" id="IPR005330">
    <property type="entry name" value="MHYT_dom"/>
</dbReference>
<dbReference type="InterPro" id="IPR035919">
    <property type="entry name" value="EAL_sf"/>
</dbReference>